<dbReference type="EMBL" id="ML986494">
    <property type="protein sequence ID" value="KAF2276251.1"/>
    <property type="molecule type" value="Genomic_DNA"/>
</dbReference>
<proteinExistence type="predicted"/>
<organism evidence="1 2">
    <name type="scientific">Westerdykella ornata</name>
    <dbReference type="NCBI Taxonomy" id="318751"/>
    <lineage>
        <taxon>Eukaryota</taxon>
        <taxon>Fungi</taxon>
        <taxon>Dikarya</taxon>
        <taxon>Ascomycota</taxon>
        <taxon>Pezizomycotina</taxon>
        <taxon>Dothideomycetes</taxon>
        <taxon>Pleosporomycetidae</taxon>
        <taxon>Pleosporales</taxon>
        <taxon>Sporormiaceae</taxon>
        <taxon>Westerdykella</taxon>
    </lineage>
</organism>
<evidence type="ECO:0000313" key="2">
    <source>
        <dbReference type="Proteomes" id="UP000800097"/>
    </source>
</evidence>
<dbReference type="Proteomes" id="UP000800097">
    <property type="component" value="Unassembled WGS sequence"/>
</dbReference>
<dbReference type="AlphaFoldDB" id="A0A6A6JI72"/>
<accession>A0A6A6JI72</accession>
<reference evidence="1" key="1">
    <citation type="journal article" date="2020" name="Stud. Mycol.">
        <title>101 Dothideomycetes genomes: a test case for predicting lifestyles and emergence of pathogens.</title>
        <authorList>
            <person name="Haridas S."/>
            <person name="Albert R."/>
            <person name="Binder M."/>
            <person name="Bloem J."/>
            <person name="Labutti K."/>
            <person name="Salamov A."/>
            <person name="Andreopoulos B."/>
            <person name="Baker S."/>
            <person name="Barry K."/>
            <person name="Bills G."/>
            <person name="Bluhm B."/>
            <person name="Cannon C."/>
            <person name="Castanera R."/>
            <person name="Culley D."/>
            <person name="Daum C."/>
            <person name="Ezra D."/>
            <person name="Gonzalez J."/>
            <person name="Henrissat B."/>
            <person name="Kuo A."/>
            <person name="Liang C."/>
            <person name="Lipzen A."/>
            <person name="Lutzoni F."/>
            <person name="Magnuson J."/>
            <person name="Mondo S."/>
            <person name="Nolan M."/>
            <person name="Ohm R."/>
            <person name="Pangilinan J."/>
            <person name="Park H.-J."/>
            <person name="Ramirez L."/>
            <person name="Alfaro M."/>
            <person name="Sun H."/>
            <person name="Tritt A."/>
            <person name="Yoshinaga Y."/>
            <person name="Zwiers L.-H."/>
            <person name="Turgeon B."/>
            <person name="Goodwin S."/>
            <person name="Spatafora J."/>
            <person name="Crous P."/>
            <person name="Grigoriev I."/>
        </authorList>
    </citation>
    <scope>NUCLEOTIDE SEQUENCE</scope>
    <source>
        <strain evidence="1">CBS 379.55</strain>
    </source>
</reference>
<dbReference type="GeneID" id="54556066"/>
<gene>
    <name evidence="1" type="ORF">EI97DRAFT_53485</name>
</gene>
<evidence type="ECO:0000313" key="1">
    <source>
        <dbReference type="EMBL" id="KAF2276251.1"/>
    </source>
</evidence>
<protein>
    <submittedName>
        <fullName evidence="1">Uncharacterized protein</fullName>
    </submittedName>
</protein>
<name>A0A6A6JI72_WESOR</name>
<keyword evidence="2" id="KW-1185">Reference proteome</keyword>
<sequence>MKAIDKGVLGLVVPLASGKPAHDVVVYPNPRLCFRDISPQEISKRDTDRRSLFICPDNCGCVERWKNDKNGGA</sequence>
<dbReference type="RefSeq" id="XP_033653790.1">
    <property type="nucleotide sequence ID" value="XM_033802891.1"/>
</dbReference>